<feature type="non-terminal residue" evidence="2">
    <location>
        <position position="1"/>
    </location>
</feature>
<feature type="region of interest" description="Disordered" evidence="1">
    <location>
        <begin position="99"/>
        <end position="118"/>
    </location>
</feature>
<dbReference type="VEuPathDB" id="TriTrypDB:Tb427_000132700"/>
<dbReference type="EMBL" id="KC612207">
    <property type="protein sequence ID" value="AGH59638.1"/>
    <property type="molecule type" value="Genomic_DNA"/>
</dbReference>
<feature type="compositionally biased region" description="Polar residues" evidence="1">
    <location>
        <begin position="99"/>
        <end position="110"/>
    </location>
</feature>
<proteinExistence type="predicted"/>
<accession>M4STI6</accession>
<evidence type="ECO:0000313" key="2">
    <source>
        <dbReference type="EMBL" id="AGH59638.1"/>
    </source>
</evidence>
<reference evidence="2" key="2">
    <citation type="journal article" date="2014" name="Mol. Biochem. Parasitol.">
        <title>Capturing the variant surface glycoprotein repertoire (the VSGnome) of Trypanosoma brucei Lister 427.</title>
        <authorList>
            <person name="Cross G.A."/>
            <person name="Kim H.S."/>
            <person name="Wickstead B."/>
        </authorList>
    </citation>
    <scope>NUCLEOTIDE SEQUENCE</scope>
    <source>
        <strain evidence="2">Lister 427</strain>
    </source>
</reference>
<reference evidence="2" key="1">
    <citation type="submission" date="2013-02" db="EMBL/GenBank/DDBJ databases">
        <authorList>
            <person name="Cross G.A.M."/>
            <person name="Kim H.-S."/>
            <person name="Wickstead B."/>
        </authorList>
    </citation>
    <scope>NUCLEOTIDE SEQUENCE</scope>
    <source>
        <strain evidence="2">Lister 427</strain>
    </source>
</reference>
<protein>
    <submittedName>
        <fullName evidence="2">Variant surface glycoprotein 3613</fullName>
    </submittedName>
</protein>
<feature type="region of interest" description="Disordered" evidence="1">
    <location>
        <begin position="247"/>
        <end position="283"/>
    </location>
</feature>
<feature type="compositionally biased region" description="Basic and acidic residues" evidence="1">
    <location>
        <begin position="253"/>
        <end position="283"/>
    </location>
</feature>
<sequence length="321" mass="34239">GKEGAKAKSKGEAKKTRSWTKLLLRNADSLTGSTLTISMQVKGSVIAGTSPSIGATDFPGCSKNSESGAQGSNTNAIAAIVTTPTLTYKAANIDLTTNQQASQNQESQGSPDPDGIILQTTDNTLTSLLQTATKQPDVKFTSLSELVDETVLAQQTIIEFAKAMASSDKTKEPKPLGTEDVAKLLFGSTKPNIQKLYTKKLQEDKTQLGTGDNKIEGTTEQLSGESFDEAMAYYSALNLKRLASATAAATPEGDGKTDAADKTEEKKDGDKKEECKATEEKDCDKTKCDWNAEKKECKVKEGAAVISYVMKAPLLLAFLLF</sequence>
<dbReference type="VEuPathDB" id="TriTrypDB:Tb1125.Tb11.v5.0913"/>
<evidence type="ECO:0000256" key="1">
    <source>
        <dbReference type="SAM" id="MobiDB-lite"/>
    </source>
</evidence>
<dbReference type="AlphaFoldDB" id="M4STI6"/>
<dbReference type="VEuPathDB" id="TriTrypDB:Tb11.v5.0913"/>
<name>M4STI6_9TRYP</name>
<organism evidence="2">
    <name type="scientific">Trypanosoma brucei</name>
    <dbReference type="NCBI Taxonomy" id="5691"/>
    <lineage>
        <taxon>Eukaryota</taxon>
        <taxon>Discoba</taxon>
        <taxon>Euglenozoa</taxon>
        <taxon>Kinetoplastea</taxon>
        <taxon>Metakinetoplastina</taxon>
        <taxon>Trypanosomatida</taxon>
        <taxon>Trypanosomatidae</taxon>
        <taxon>Trypanosoma</taxon>
    </lineage>
</organism>